<dbReference type="WBParaSite" id="sdigi.contig1.g63.t1">
    <property type="protein sequence ID" value="sdigi.contig1.g63.t1"/>
    <property type="gene ID" value="sdigi.contig1.g63"/>
</dbReference>
<comment type="subcellular location">
    <subcellularLocation>
        <location evidence="1 6">Membrane</location>
        <topology evidence="1 6">Multi-pass membrane protein</topology>
    </subcellularLocation>
</comment>
<dbReference type="PANTHER" id="PTHR12608:SF1">
    <property type="entry name" value="TRANSMEMBRANE PROTEIN 165"/>
    <property type="match status" value="1"/>
</dbReference>
<evidence type="ECO:0000256" key="6">
    <source>
        <dbReference type="RuleBase" id="RU365102"/>
    </source>
</evidence>
<name>A0A915PHI3_9BILA</name>
<feature type="transmembrane region" description="Helical" evidence="6">
    <location>
        <begin position="117"/>
        <end position="139"/>
    </location>
</feature>
<proteinExistence type="inferred from homology"/>
<accession>A0A915PHI3</accession>
<feature type="transmembrane region" description="Helical" evidence="6">
    <location>
        <begin position="253"/>
        <end position="274"/>
    </location>
</feature>
<sequence>MNLAYSQCSFVTLLSFYLAGFSVGASDLQQEHVDFNGNSSLKLDSVNRVQQQRSFLPINNANENLDTIFDQNKKKSIDLTLYHALFASISVIVVSELGDKTWFIAAIMAMRHSRLTVFCGAMTALILMTLLSAGLGWFTQVMPRLLTYSISTALFALFGVKMLYDGYRMSPADGQESYAEAKTEIQKKELLSDSSKISDMESGGVSMPNQNSMHTLLSLMSTLFLETFTLTFLAEWGDRSQLTTIMLAARENIYGVVLGTILGHAFCTGIAVIGGRLVATQISVRTVTLIGGIVFILFAFSAFFVNPE</sequence>
<feature type="chain" id="PRO_5038155590" description="GDT1 family protein" evidence="6">
    <location>
        <begin position="25"/>
        <end position="308"/>
    </location>
</feature>
<evidence type="ECO:0000256" key="4">
    <source>
        <dbReference type="ARBA" id="ARBA00022989"/>
    </source>
</evidence>
<dbReference type="GO" id="GO:0032468">
    <property type="term" value="P:Golgi calcium ion homeostasis"/>
    <property type="evidence" value="ECO:0007669"/>
    <property type="project" value="TreeGrafter"/>
</dbReference>
<protein>
    <recommendedName>
        <fullName evidence="6">GDT1 family protein</fullName>
    </recommendedName>
</protein>
<comment type="similarity">
    <text evidence="2 6">Belongs to the GDT1 family.</text>
</comment>
<keyword evidence="4 6" id="KW-1133">Transmembrane helix</keyword>
<dbReference type="InterPro" id="IPR001727">
    <property type="entry name" value="GDT1-like"/>
</dbReference>
<feature type="transmembrane region" description="Helical" evidence="6">
    <location>
        <begin position="216"/>
        <end position="233"/>
    </location>
</feature>
<dbReference type="AlphaFoldDB" id="A0A915PHI3"/>
<dbReference type="Proteomes" id="UP000887581">
    <property type="component" value="Unplaced"/>
</dbReference>
<dbReference type="GO" id="GO:0005384">
    <property type="term" value="F:manganese ion transmembrane transporter activity"/>
    <property type="evidence" value="ECO:0007669"/>
    <property type="project" value="TreeGrafter"/>
</dbReference>
<dbReference type="GO" id="GO:0015085">
    <property type="term" value="F:calcium ion transmembrane transporter activity"/>
    <property type="evidence" value="ECO:0007669"/>
    <property type="project" value="TreeGrafter"/>
</dbReference>
<evidence type="ECO:0000256" key="3">
    <source>
        <dbReference type="ARBA" id="ARBA00022692"/>
    </source>
</evidence>
<evidence type="ECO:0000256" key="2">
    <source>
        <dbReference type="ARBA" id="ARBA00009190"/>
    </source>
</evidence>
<dbReference type="Pfam" id="PF01169">
    <property type="entry name" value="GDT1"/>
    <property type="match status" value="2"/>
</dbReference>
<evidence type="ECO:0000256" key="1">
    <source>
        <dbReference type="ARBA" id="ARBA00004141"/>
    </source>
</evidence>
<feature type="transmembrane region" description="Helical" evidence="6">
    <location>
        <begin position="286"/>
        <end position="305"/>
    </location>
</feature>
<keyword evidence="6" id="KW-0732">Signal</keyword>
<feature type="transmembrane region" description="Helical" evidence="6">
    <location>
        <begin position="145"/>
        <end position="164"/>
    </location>
</feature>
<evidence type="ECO:0000256" key="5">
    <source>
        <dbReference type="ARBA" id="ARBA00023136"/>
    </source>
</evidence>
<keyword evidence="7" id="KW-1185">Reference proteome</keyword>
<dbReference type="PANTHER" id="PTHR12608">
    <property type="entry name" value="TRANSMEMBRANE PROTEIN HTP-1 RELATED"/>
    <property type="match status" value="1"/>
</dbReference>
<evidence type="ECO:0000313" key="7">
    <source>
        <dbReference type="Proteomes" id="UP000887581"/>
    </source>
</evidence>
<evidence type="ECO:0000313" key="8">
    <source>
        <dbReference type="WBParaSite" id="sdigi.contig1.g63.t1"/>
    </source>
</evidence>
<organism evidence="7 8">
    <name type="scientific">Setaria digitata</name>
    <dbReference type="NCBI Taxonomy" id="48799"/>
    <lineage>
        <taxon>Eukaryota</taxon>
        <taxon>Metazoa</taxon>
        <taxon>Ecdysozoa</taxon>
        <taxon>Nematoda</taxon>
        <taxon>Chromadorea</taxon>
        <taxon>Rhabditida</taxon>
        <taxon>Spirurina</taxon>
        <taxon>Spiruromorpha</taxon>
        <taxon>Filarioidea</taxon>
        <taxon>Setariidae</taxon>
        <taxon>Setaria</taxon>
    </lineage>
</organism>
<dbReference type="GO" id="GO:0032472">
    <property type="term" value="P:Golgi calcium ion transport"/>
    <property type="evidence" value="ECO:0007669"/>
    <property type="project" value="TreeGrafter"/>
</dbReference>
<reference evidence="8" key="1">
    <citation type="submission" date="2022-11" db="UniProtKB">
        <authorList>
            <consortium name="WormBaseParasite"/>
        </authorList>
    </citation>
    <scope>IDENTIFICATION</scope>
</reference>
<dbReference type="GO" id="GO:0005794">
    <property type="term" value="C:Golgi apparatus"/>
    <property type="evidence" value="ECO:0007669"/>
    <property type="project" value="TreeGrafter"/>
</dbReference>
<keyword evidence="3 6" id="KW-0812">Transmembrane</keyword>
<feature type="signal peptide" evidence="6">
    <location>
        <begin position="1"/>
        <end position="24"/>
    </location>
</feature>
<keyword evidence="5 6" id="KW-0472">Membrane</keyword>
<dbReference type="GO" id="GO:0016020">
    <property type="term" value="C:membrane"/>
    <property type="evidence" value="ECO:0007669"/>
    <property type="project" value="UniProtKB-SubCell"/>
</dbReference>